<dbReference type="AlphaFoldDB" id="A0A9P7GXQ5"/>
<dbReference type="Gene3D" id="3.40.50.300">
    <property type="entry name" value="P-loop containing nucleotide triphosphate hydrolases"/>
    <property type="match status" value="1"/>
</dbReference>
<evidence type="ECO:0000313" key="4">
    <source>
        <dbReference type="Proteomes" id="UP000782241"/>
    </source>
</evidence>
<organism evidence="3 4">
    <name type="scientific">Fusarium avenaceum</name>
    <dbReference type="NCBI Taxonomy" id="40199"/>
    <lineage>
        <taxon>Eukaryota</taxon>
        <taxon>Fungi</taxon>
        <taxon>Dikarya</taxon>
        <taxon>Ascomycota</taxon>
        <taxon>Pezizomycotina</taxon>
        <taxon>Sordariomycetes</taxon>
        <taxon>Hypocreomycetidae</taxon>
        <taxon>Hypocreales</taxon>
        <taxon>Nectriaceae</taxon>
        <taxon>Fusarium</taxon>
        <taxon>Fusarium tricinctum species complex</taxon>
    </lineage>
</organism>
<dbReference type="PANTHER" id="PTHR33840:SF1">
    <property type="entry name" value="TLE1 PHOSPHOLIPASE DOMAIN-CONTAINING PROTEIN"/>
    <property type="match status" value="1"/>
</dbReference>
<dbReference type="InterPro" id="IPR006073">
    <property type="entry name" value="GTP-bd"/>
</dbReference>
<feature type="domain" description="T6SS Phospholipase effector Tle1-like catalytic" evidence="2">
    <location>
        <begin position="13"/>
        <end position="233"/>
    </location>
</feature>
<dbReference type="Pfam" id="PF09994">
    <property type="entry name" value="T6SS_Tle1-like_cat"/>
    <property type="match status" value="1"/>
</dbReference>
<dbReference type="GO" id="GO:0005525">
    <property type="term" value="F:GTP binding"/>
    <property type="evidence" value="ECO:0007669"/>
    <property type="project" value="InterPro"/>
</dbReference>
<dbReference type="Pfam" id="PF01926">
    <property type="entry name" value="MMR_HSR1"/>
    <property type="match status" value="1"/>
</dbReference>
<dbReference type="InterPro" id="IPR018712">
    <property type="entry name" value="Tle1-like_cat"/>
</dbReference>
<comment type="caution">
    <text evidence="3">The sequence shown here is derived from an EMBL/GenBank/DDBJ whole genome shotgun (WGS) entry which is preliminary data.</text>
</comment>
<accession>A0A9P7GXQ5</accession>
<protein>
    <recommendedName>
        <fullName evidence="5">DUF2235 domain-containing protein</fullName>
    </recommendedName>
</protein>
<evidence type="ECO:0000259" key="1">
    <source>
        <dbReference type="Pfam" id="PF01926"/>
    </source>
</evidence>
<evidence type="ECO:0008006" key="5">
    <source>
        <dbReference type="Google" id="ProtNLM"/>
    </source>
</evidence>
<dbReference type="InterPro" id="IPR029058">
    <property type="entry name" value="AB_hydrolase_fold"/>
</dbReference>
<dbReference type="SUPFAM" id="SSF52540">
    <property type="entry name" value="P-loop containing nucleoside triphosphate hydrolases"/>
    <property type="match status" value="1"/>
</dbReference>
<dbReference type="PANTHER" id="PTHR33840">
    <property type="match status" value="1"/>
</dbReference>
<reference evidence="3" key="1">
    <citation type="submission" date="2021-04" db="EMBL/GenBank/DDBJ databases">
        <title>Draft genome of Fusarium avenaceum strain F156N33, isolated from an atmospheric sample in Virginia.</title>
        <authorList>
            <person name="Yang S."/>
            <person name="Vinatzer B.A."/>
            <person name="Coleman J."/>
        </authorList>
    </citation>
    <scope>NUCLEOTIDE SEQUENCE</scope>
    <source>
        <strain evidence="3">F156N33</strain>
    </source>
</reference>
<keyword evidence="4" id="KW-1185">Reference proteome</keyword>
<dbReference type="Proteomes" id="UP000782241">
    <property type="component" value="Unassembled WGS sequence"/>
</dbReference>
<dbReference type="CDD" id="cd00882">
    <property type="entry name" value="Ras_like_GTPase"/>
    <property type="match status" value="1"/>
</dbReference>
<gene>
    <name evidence="3" type="ORF">KAF25_010952</name>
</gene>
<dbReference type="SUPFAM" id="SSF53474">
    <property type="entry name" value="alpha/beta-Hydrolases"/>
    <property type="match status" value="1"/>
</dbReference>
<proteinExistence type="predicted"/>
<dbReference type="InterPro" id="IPR027417">
    <property type="entry name" value="P-loop_NTPase"/>
</dbReference>
<dbReference type="EMBL" id="JAGPUO010000041">
    <property type="protein sequence ID" value="KAG5654907.1"/>
    <property type="molecule type" value="Genomic_DNA"/>
</dbReference>
<feature type="domain" description="G" evidence="1">
    <location>
        <begin position="359"/>
        <end position="482"/>
    </location>
</feature>
<evidence type="ECO:0000313" key="3">
    <source>
        <dbReference type="EMBL" id="KAG5654907.1"/>
    </source>
</evidence>
<name>A0A9P7GXQ5_9HYPO</name>
<evidence type="ECO:0000259" key="2">
    <source>
        <dbReference type="Pfam" id="PF09994"/>
    </source>
</evidence>
<sequence>MVIYKGECEERSGKRFNQIKKYYRGIAAGDGISYSERLLAGMLGGPCIDQIRDVYEYICHTASENDEVWLYGFSRGAYVVRAVAGLLHYIRAISSAGTPSFSEDFKLALKVYKKLQQQKRLGEGQIHDMFEAKTRPAPIIQFMGVLDTVKAVQDERLYDISLNLSIQHLRHALALNEDRQRFAPEYMYPNFNNRTQMLEKRTFVQAWFVGAHIDIGGSAKMDGLSLYPLQWMLIESQNQGLKLKFDGDFGGRSSLENPLRLTGLEADNEAWECMTDNGLVVQMKDIRHIHQDETSQGRYDVHLHRPRGNWWIRRHREPFGENGELNGYCKFGKKDDLRNGCFWNEPGEVIALEDPGAIRVLVCGNCGVGKSSLINKVFGVTVATVSHRTRGVHQINDELSWKDRPDLIVHDSGGFEAGGDDELRCVQDFLRKKSSETDLEKRLHVIWYCFALNEPRPEQAAQDKLFKALSAHAQDVPIVAIATKKDQFLGAKWAEERLNLENRNEAVTLEKLDLYAAKKMHEELYQIDKDLKRIGHFDDLVTISKDDDKSIGKLSLATTQLFTHERVRLLYIRAQATRLDLKVDLALAETMKIYKRILISSSSIGAVPGAMAMNRTAAAIDICRTIVTSFGISTITAQTIFEICKANLWDDMGNNIRTTIAELCAVVGVGATVVTGGMPFFLLPMATNIPLVVKATARLVLMLACDVVLILTRAFREAAVKSITKPERRDVENAAVAYRQHCHQVHLRVKNALSNVLKCYQTGLVETLMTQTIEEFKCTVLEGVGAPLPHNFKRDYSEKEGTYSDSSSILSDSSIALAGVLEE</sequence>